<keyword evidence="3" id="KW-1185">Reference proteome</keyword>
<comment type="caution">
    <text evidence="2">The sequence shown here is derived from an EMBL/GenBank/DDBJ whole genome shotgun (WGS) entry which is preliminary data.</text>
</comment>
<evidence type="ECO:0000313" key="3">
    <source>
        <dbReference type="Proteomes" id="UP001066276"/>
    </source>
</evidence>
<name>A0AAV7V4B2_PLEWA</name>
<evidence type="ECO:0000256" key="1">
    <source>
        <dbReference type="SAM" id="MobiDB-lite"/>
    </source>
</evidence>
<gene>
    <name evidence="2" type="ORF">NDU88_000022</name>
</gene>
<accession>A0AAV7V4B2</accession>
<proteinExistence type="predicted"/>
<dbReference type="Proteomes" id="UP001066276">
    <property type="component" value="Chromosome 2_1"/>
</dbReference>
<evidence type="ECO:0000313" key="2">
    <source>
        <dbReference type="EMBL" id="KAJ1196147.1"/>
    </source>
</evidence>
<sequence>MMKGASGLSLRSCGVSRKSSAGTPGHDAREGQISVQAADAAVVISAPSCRDVFCSALPGPPASGGR</sequence>
<organism evidence="2 3">
    <name type="scientific">Pleurodeles waltl</name>
    <name type="common">Iberian ribbed newt</name>
    <dbReference type="NCBI Taxonomy" id="8319"/>
    <lineage>
        <taxon>Eukaryota</taxon>
        <taxon>Metazoa</taxon>
        <taxon>Chordata</taxon>
        <taxon>Craniata</taxon>
        <taxon>Vertebrata</taxon>
        <taxon>Euteleostomi</taxon>
        <taxon>Amphibia</taxon>
        <taxon>Batrachia</taxon>
        <taxon>Caudata</taxon>
        <taxon>Salamandroidea</taxon>
        <taxon>Salamandridae</taxon>
        <taxon>Pleurodelinae</taxon>
        <taxon>Pleurodeles</taxon>
    </lineage>
</organism>
<feature type="region of interest" description="Disordered" evidence="1">
    <location>
        <begin position="1"/>
        <end position="32"/>
    </location>
</feature>
<dbReference type="EMBL" id="JANPWB010000003">
    <property type="protein sequence ID" value="KAJ1196147.1"/>
    <property type="molecule type" value="Genomic_DNA"/>
</dbReference>
<reference evidence="2" key="1">
    <citation type="journal article" date="2022" name="bioRxiv">
        <title>Sequencing and chromosome-scale assembly of the giantPleurodeles waltlgenome.</title>
        <authorList>
            <person name="Brown T."/>
            <person name="Elewa A."/>
            <person name="Iarovenko S."/>
            <person name="Subramanian E."/>
            <person name="Araus A.J."/>
            <person name="Petzold A."/>
            <person name="Susuki M."/>
            <person name="Suzuki K.-i.T."/>
            <person name="Hayashi T."/>
            <person name="Toyoda A."/>
            <person name="Oliveira C."/>
            <person name="Osipova E."/>
            <person name="Leigh N.D."/>
            <person name="Simon A."/>
            <person name="Yun M.H."/>
        </authorList>
    </citation>
    <scope>NUCLEOTIDE SEQUENCE</scope>
    <source>
        <strain evidence="2">20211129_DDA</strain>
        <tissue evidence="2">Liver</tissue>
    </source>
</reference>
<dbReference type="AlphaFoldDB" id="A0AAV7V4B2"/>
<protein>
    <submittedName>
        <fullName evidence="2">Uncharacterized protein</fullName>
    </submittedName>
</protein>